<evidence type="ECO:0000313" key="9">
    <source>
        <dbReference type="RefSeq" id="XP_010960521.2"/>
    </source>
</evidence>
<sequence length="205" mass="22636">MGAVGRGTGARLGKGFRTCSVTYLGSNGALLLGGCHIPTHVPSDPRFPSLSARGGARRRSAALHTCGAAHRKLRAEGPAGRTPASGRLPTSTWHVVFAERRAQQQKAEGRGAQLWDPAKNEKSQELFLQEVRMGELWLSRGEHRMGVEHLSNALLVCGQPRELLKVFKHTLPPKVFEMLLHRIPLICQQFEADMNEQEYLEDDPD</sequence>
<evidence type="ECO:0000256" key="2">
    <source>
        <dbReference type="ARBA" id="ARBA00005792"/>
    </source>
</evidence>
<dbReference type="InterPro" id="IPR023392">
    <property type="entry name" value="Tom20_dom_sf"/>
</dbReference>
<keyword evidence="5" id="KW-1133">Transmembrane helix</keyword>
<evidence type="ECO:0000256" key="7">
    <source>
        <dbReference type="ARBA" id="ARBA00023136"/>
    </source>
</evidence>
<dbReference type="Pfam" id="PF02064">
    <property type="entry name" value="MAS20"/>
    <property type="match status" value="1"/>
</dbReference>
<dbReference type="FunFam" id="1.20.960.10:FF:000003">
    <property type="entry name" value="Translocase of outer mitochondrial membrane 20 like"/>
    <property type="match status" value="1"/>
</dbReference>
<dbReference type="RefSeq" id="XP_010960521.2">
    <property type="nucleotide sequence ID" value="XM_010962219.2"/>
</dbReference>
<keyword evidence="4" id="KW-1000">Mitochondrion outer membrane</keyword>
<dbReference type="PROSITE" id="PS51257">
    <property type="entry name" value="PROKAR_LIPOPROTEIN"/>
    <property type="match status" value="1"/>
</dbReference>
<dbReference type="GO" id="GO:0005742">
    <property type="term" value="C:mitochondrial outer membrane translocase complex"/>
    <property type="evidence" value="ECO:0007669"/>
    <property type="project" value="InterPro"/>
</dbReference>
<gene>
    <name evidence="9" type="primary">TOMM20L</name>
</gene>
<keyword evidence="7" id="KW-0472">Membrane</keyword>
<dbReference type="GO" id="GO:0016031">
    <property type="term" value="P:tRNA import into mitochondrion"/>
    <property type="evidence" value="ECO:0007669"/>
    <property type="project" value="TreeGrafter"/>
</dbReference>
<dbReference type="InterPro" id="IPR002056">
    <property type="entry name" value="MAS20"/>
</dbReference>
<dbReference type="GO" id="GO:0030150">
    <property type="term" value="P:protein import into mitochondrial matrix"/>
    <property type="evidence" value="ECO:0007669"/>
    <property type="project" value="TreeGrafter"/>
</dbReference>
<evidence type="ECO:0000256" key="4">
    <source>
        <dbReference type="ARBA" id="ARBA00022787"/>
    </source>
</evidence>
<dbReference type="PRINTS" id="PR00351">
    <property type="entry name" value="OM20RECEPTOR"/>
</dbReference>
<dbReference type="Gene3D" id="1.20.960.10">
    <property type="entry name" value="Mitochondrial outer membrane translocase complex, subunit Tom20 domain"/>
    <property type="match status" value="1"/>
</dbReference>
<keyword evidence="3" id="KW-0812">Transmembrane</keyword>
<dbReference type="GO" id="GO:0006886">
    <property type="term" value="P:intracellular protein transport"/>
    <property type="evidence" value="ECO:0007669"/>
    <property type="project" value="InterPro"/>
</dbReference>
<evidence type="ECO:0000256" key="8">
    <source>
        <dbReference type="ARBA" id="ARBA00071254"/>
    </source>
</evidence>
<name>A0A9W3GX93_CAMBA</name>
<protein>
    <recommendedName>
        <fullName evidence="8">TOMM20-like protein 1</fullName>
    </recommendedName>
</protein>
<dbReference type="PANTHER" id="PTHR12430">
    <property type="entry name" value="MITOCHONDRIAL IMPORT RECEPTOR SUBUNIT TOM20"/>
    <property type="match status" value="1"/>
</dbReference>
<organism evidence="9">
    <name type="scientific">Camelus bactrianus</name>
    <name type="common">Bactrian camel</name>
    <dbReference type="NCBI Taxonomy" id="9837"/>
    <lineage>
        <taxon>Eukaryota</taxon>
        <taxon>Metazoa</taxon>
        <taxon>Chordata</taxon>
        <taxon>Craniata</taxon>
        <taxon>Vertebrata</taxon>
        <taxon>Euteleostomi</taxon>
        <taxon>Mammalia</taxon>
        <taxon>Eutheria</taxon>
        <taxon>Laurasiatheria</taxon>
        <taxon>Artiodactyla</taxon>
        <taxon>Tylopoda</taxon>
        <taxon>Camelidae</taxon>
        <taxon>Camelus</taxon>
    </lineage>
</organism>
<dbReference type="AlphaFoldDB" id="A0A9W3GX93"/>
<dbReference type="GO" id="GO:0008320">
    <property type="term" value="F:protein transmembrane transporter activity"/>
    <property type="evidence" value="ECO:0007669"/>
    <property type="project" value="TreeGrafter"/>
</dbReference>
<dbReference type="KEGG" id="cbai:105074625"/>
<dbReference type="GO" id="GO:0006605">
    <property type="term" value="P:protein targeting"/>
    <property type="evidence" value="ECO:0007669"/>
    <property type="project" value="InterPro"/>
</dbReference>
<proteinExistence type="inferred from homology"/>
<dbReference type="SUPFAM" id="SSF47157">
    <property type="entry name" value="Mitochondrial import receptor subunit Tom20"/>
    <property type="match status" value="1"/>
</dbReference>
<reference evidence="9" key="1">
    <citation type="submission" date="2025-08" db="UniProtKB">
        <authorList>
            <consortium name="RefSeq"/>
        </authorList>
    </citation>
    <scope>IDENTIFICATION</scope>
    <source>
        <tissue evidence="9">Blood</tissue>
    </source>
</reference>
<evidence type="ECO:0000256" key="5">
    <source>
        <dbReference type="ARBA" id="ARBA00022989"/>
    </source>
</evidence>
<evidence type="ECO:0000256" key="1">
    <source>
        <dbReference type="ARBA" id="ARBA00004572"/>
    </source>
</evidence>
<evidence type="ECO:0000256" key="6">
    <source>
        <dbReference type="ARBA" id="ARBA00023128"/>
    </source>
</evidence>
<dbReference type="GO" id="GO:0030943">
    <property type="term" value="F:mitochondrion targeting sequence binding"/>
    <property type="evidence" value="ECO:0007669"/>
    <property type="project" value="TreeGrafter"/>
</dbReference>
<keyword evidence="6" id="KW-0496">Mitochondrion</keyword>
<accession>A0A9W3GX93</accession>
<comment type="subcellular location">
    <subcellularLocation>
        <location evidence="1">Mitochondrion outer membrane</location>
        <topology evidence="1">Single-pass membrane protein</topology>
    </subcellularLocation>
</comment>
<dbReference type="PANTHER" id="PTHR12430:SF1">
    <property type="entry name" value="TOMM20-LIKE PROTEIN 1"/>
    <property type="match status" value="1"/>
</dbReference>
<dbReference type="CTD" id="387990"/>
<evidence type="ECO:0000256" key="3">
    <source>
        <dbReference type="ARBA" id="ARBA00022692"/>
    </source>
</evidence>
<comment type="similarity">
    <text evidence="2">Belongs to the Tom20 family.</text>
</comment>